<dbReference type="Gene3D" id="3.40.30.10">
    <property type="entry name" value="Glutaredoxin"/>
    <property type="match status" value="1"/>
</dbReference>
<dbReference type="InterPro" id="IPR036249">
    <property type="entry name" value="Thioredoxin-like_sf"/>
</dbReference>
<evidence type="ECO:0000256" key="5">
    <source>
        <dbReference type="ARBA" id="ARBA00023014"/>
    </source>
</evidence>
<dbReference type="AlphaFoldDB" id="A0A0F8Z0Q9"/>
<keyword evidence="5" id="KW-0411">Iron-sulfur</keyword>
<evidence type="ECO:0000256" key="4">
    <source>
        <dbReference type="ARBA" id="ARBA00023004"/>
    </source>
</evidence>
<dbReference type="GO" id="GO:0016491">
    <property type="term" value="F:oxidoreductase activity"/>
    <property type="evidence" value="ECO:0007669"/>
    <property type="project" value="InterPro"/>
</dbReference>
<evidence type="ECO:0000256" key="6">
    <source>
        <dbReference type="ARBA" id="ARBA00034078"/>
    </source>
</evidence>
<sequence>WNNCMSRNKISEPAQPVPKDLAPAEVAAKVDAILAKYTDPAGMLIGALQDVQKEFNHLRPDALMYMSVKSGIPLSRLYGVGRFYNAFSLTPRGRYIIRVCMGTACHLRGGGRIADAVVRELGIEHGETTKDLRFTLERVNCLGCCALAPVVTVNDTYHGKMTIGKMKQVVEECIKEDREETVAVQSYSGACYSAK</sequence>
<comment type="caution">
    <text evidence="7">The sequence shown here is derived from an EMBL/GenBank/DDBJ whole genome shotgun (WGS) entry which is preliminary data.</text>
</comment>
<protein>
    <recommendedName>
        <fullName evidence="8">NAD(P)H-dependent oxidoreductase subunit E</fullName>
    </recommendedName>
</protein>
<dbReference type="InterPro" id="IPR002023">
    <property type="entry name" value="NuoE-like"/>
</dbReference>
<name>A0A0F8Z0Q9_9ZZZZ</name>
<dbReference type="SUPFAM" id="SSF52833">
    <property type="entry name" value="Thioredoxin-like"/>
    <property type="match status" value="1"/>
</dbReference>
<dbReference type="PANTHER" id="PTHR43342">
    <property type="entry name" value="NADH-QUINONE OXIDOREDUCTASE, E SUBUNIT"/>
    <property type="match status" value="1"/>
</dbReference>
<dbReference type="InterPro" id="IPR028431">
    <property type="entry name" value="NADP_DH_HndA-like"/>
</dbReference>
<comment type="similarity">
    <text evidence="1">Belongs to the complex I 24 kDa subunit family.</text>
</comment>
<reference evidence="7" key="1">
    <citation type="journal article" date="2015" name="Nature">
        <title>Complex archaea that bridge the gap between prokaryotes and eukaryotes.</title>
        <authorList>
            <person name="Spang A."/>
            <person name="Saw J.H."/>
            <person name="Jorgensen S.L."/>
            <person name="Zaremba-Niedzwiedzka K."/>
            <person name="Martijn J."/>
            <person name="Lind A.E."/>
            <person name="van Eijk R."/>
            <person name="Schleper C."/>
            <person name="Guy L."/>
            <person name="Ettema T.J."/>
        </authorList>
    </citation>
    <scope>NUCLEOTIDE SEQUENCE</scope>
</reference>
<keyword evidence="2" id="KW-0001">2Fe-2S</keyword>
<dbReference type="Pfam" id="PF01257">
    <property type="entry name" value="2Fe-2S_thioredx"/>
    <property type="match status" value="1"/>
</dbReference>
<dbReference type="InterPro" id="IPR042128">
    <property type="entry name" value="NuoE_dom"/>
</dbReference>
<accession>A0A0F8Z0Q9</accession>
<dbReference type="PIRSF" id="PIRSF000216">
    <property type="entry name" value="NADH_DH_24kDa"/>
    <property type="match status" value="1"/>
</dbReference>
<evidence type="ECO:0000256" key="2">
    <source>
        <dbReference type="ARBA" id="ARBA00022714"/>
    </source>
</evidence>
<evidence type="ECO:0000256" key="3">
    <source>
        <dbReference type="ARBA" id="ARBA00022723"/>
    </source>
</evidence>
<dbReference type="InterPro" id="IPR041921">
    <property type="entry name" value="NuoE_N"/>
</dbReference>
<organism evidence="7">
    <name type="scientific">marine sediment metagenome</name>
    <dbReference type="NCBI Taxonomy" id="412755"/>
    <lineage>
        <taxon>unclassified sequences</taxon>
        <taxon>metagenomes</taxon>
        <taxon>ecological metagenomes</taxon>
    </lineage>
</organism>
<keyword evidence="3" id="KW-0479">Metal-binding</keyword>
<dbReference type="CDD" id="cd03064">
    <property type="entry name" value="TRX_Fd_NuoE"/>
    <property type="match status" value="1"/>
</dbReference>
<dbReference type="PANTHER" id="PTHR43342:SF1">
    <property type="entry name" value="BIFURCATING [FEFE] HYDROGENASE GAMMA SUBUNIT"/>
    <property type="match status" value="1"/>
</dbReference>
<dbReference type="GO" id="GO:0046872">
    <property type="term" value="F:metal ion binding"/>
    <property type="evidence" value="ECO:0007669"/>
    <property type="project" value="UniProtKB-KW"/>
</dbReference>
<evidence type="ECO:0000256" key="1">
    <source>
        <dbReference type="ARBA" id="ARBA00010643"/>
    </source>
</evidence>
<dbReference type="Gene3D" id="1.10.10.1590">
    <property type="entry name" value="NADH-quinone oxidoreductase subunit E"/>
    <property type="match status" value="1"/>
</dbReference>
<evidence type="ECO:0008006" key="8">
    <source>
        <dbReference type="Google" id="ProtNLM"/>
    </source>
</evidence>
<gene>
    <name evidence="7" type="ORF">LCGC14_2754290</name>
</gene>
<keyword evidence="4" id="KW-0408">Iron</keyword>
<proteinExistence type="inferred from homology"/>
<evidence type="ECO:0000313" key="7">
    <source>
        <dbReference type="EMBL" id="KKK87332.1"/>
    </source>
</evidence>
<dbReference type="GO" id="GO:0051537">
    <property type="term" value="F:2 iron, 2 sulfur cluster binding"/>
    <property type="evidence" value="ECO:0007669"/>
    <property type="project" value="UniProtKB-KW"/>
</dbReference>
<comment type="cofactor">
    <cofactor evidence="6">
        <name>[2Fe-2S] cluster</name>
        <dbReference type="ChEBI" id="CHEBI:190135"/>
    </cofactor>
</comment>
<feature type="non-terminal residue" evidence="7">
    <location>
        <position position="1"/>
    </location>
</feature>
<dbReference type="PROSITE" id="PS01099">
    <property type="entry name" value="COMPLEX1_24K"/>
    <property type="match status" value="1"/>
</dbReference>
<dbReference type="EMBL" id="LAZR01050449">
    <property type="protein sequence ID" value="KKK87332.1"/>
    <property type="molecule type" value="Genomic_DNA"/>
</dbReference>